<evidence type="ECO:0000256" key="3">
    <source>
        <dbReference type="PROSITE-ProRule" id="PRU00339"/>
    </source>
</evidence>
<dbReference type="SUPFAM" id="SSF48452">
    <property type="entry name" value="TPR-like"/>
    <property type="match status" value="1"/>
</dbReference>
<feature type="repeat" description="TPR" evidence="3">
    <location>
        <begin position="308"/>
        <end position="341"/>
    </location>
</feature>
<dbReference type="STRING" id="1763537.ULVI_05510"/>
<keyword evidence="1" id="KW-0677">Repeat</keyword>
<dbReference type="InterPro" id="IPR019734">
    <property type="entry name" value="TPR_rpt"/>
</dbReference>
<dbReference type="Pfam" id="PF13181">
    <property type="entry name" value="TPR_8"/>
    <property type="match status" value="3"/>
</dbReference>
<comment type="caution">
    <text evidence="4">The sequence shown here is derived from an EMBL/GenBank/DDBJ whole genome shotgun (WGS) entry which is preliminary data.</text>
</comment>
<dbReference type="PROSITE" id="PS50005">
    <property type="entry name" value="TPR"/>
    <property type="match status" value="2"/>
</dbReference>
<reference evidence="4 5" key="1">
    <citation type="submission" date="2016-02" db="EMBL/GenBank/DDBJ databases">
        <title>Ulvibacter sp. LPB0005, isolated from Thais luteostoma.</title>
        <authorList>
            <person name="Shin S.-K."/>
            <person name="Yi H."/>
        </authorList>
    </citation>
    <scope>NUCLEOTIDE SEQUENCE [LARGE SCALE GENOMIC DNA]</scope>
    <source>
        <strain evidence="4 5">LPB0005</strain>
    </source>
</reference>
<dbReference type="Pfam" id="PF13174">
    <property type="entry name" value="TPR_6"/>
    <property type="match status" value="1"/>
</dbReference>
<dbReference type="EMBL" id="LRXL01000026">
    <property type="protein sequence ID" value="OAB80195.1"/>
    <property type="molecule type" value="Genomic_DNA"/>
</dbReference>
<dbReference type="Proteomes" id="UP000077013">
    <property type="component" value="Unassembled WGS sequence"/>
</dbReference>
<evidence type="ECO:0000313" key="4">
    <source>
        <dbReference type="EMBL" id="OAB80195.1"/>
    </source>
</evidence>
<dbReference type="PANTHER" id="PTHR45586">
    <property type="entry name" value="TPR REPEAT-CONTAINING PROTEIN PA4667"/>
    <property type="match status" value="1"/>
</dbReference>
<feature type="repeat" description="TPR" evidence="3">
    <location>
        <begin position="70"/>
        <end position="103"/>
    </location>
</feature>
<gene>
    <name evidence="4" type="ORF">ULVI_05510</name>
</gene>
<keyword evidence="2 3" id="KW-0802">TPR repeat</keyword>
<dbReference type="InterPro" id="IPR051012">
    <property type="entry name" value="CellSynth/LPSAsmb/PSIAsmb"/>
</dbReference>
<evidence type="ECO:0000256" key="1">
    <source>
        <dbReference type="ARBA" id="ARBA00022737"/>
    </source>
</evidence>
<dbReference type="PANTHER" id="PTHR45586:SF1">
    <property type="entry name" value="LIPOPOLYSACCHARIDE ASSEMBLY PROTEIN B"/>
    <property type="match status" value="1"/>
</dbReference>
<accession>A0A167J0F6</accession>
<dbReference type="AlphaFoldDB" id="A0A167J0F6"/>
<dbReference type="SUPFAM" id="SSF81901">
    <property type="entry name" value="HCP-like"/>
    <property type="match status" value="1"/>
</dbReference>
<name>A0A167J0F6_9FLAO</name>
<evidence type="ECO:0000313" key="5">
    <source>
        <dbReference type="Proteomes" id="UP000077013"/>
    </source>
</evidence>
<proteinExistence type="predicted"/>
<dbReference type="Pfam" id="PF13432">
    <property type="entry name" value="TPR_16"/>
    <property type="match status" value="1"/>
</dbReference>
<sequence>MFLFPVQTFAQETIPPSQEEPTDDLGNVSDAFQENFFEALKQKGIENYELALNALDKAEAAAKGNPIQEAVVFFEKGKNYSKLRDFEPAEENFKKVLQTQPERLEVLEALYDLYYQKQDFDQAIPLVKKLIKFDEDYKEDLANLYHRTKQYELALEVLDELDDSWGESDYRDALRSRIYRVTGDTSGAIEQLEQKVDSNPKKEKEYLNLIYLYSENGETKKAFDTAKELLKNNPKSEVVHLALYKFYLDEGDTTNAIESMKRVFESTTIDKESQFKVLGDFIKFVNTHPEQEAKLESMISLFSEDDNGQVFEKVGDYYLEKNRKEEALKFYEKGISSDQDNYSLMKNTLLLQIEFKKFNEAQKLSTDALEVFPAQPLLYLLNGVARNGLQDSDSAIDSLETGIDYVFDNPAMEHDFYKQLNIAYTQKGDSTKAAQYAKKASEIKPSN</sequence>
<dbReference type="PROSITE" id="PS50293">
    <property type="entry name" value="TPR_REGION"/>
    <property type="match status" value="1"/>
</dbReference>
<keyword evidence="5" id="KW-1185">Reference proteome</keyword>
<organism evidence="4 5">
    <name type="scientific">Cochleicola gelatinilyticus</name>
    <dbReference type="NCBI Taxonomy" id="1763537"/>
    <lineage>
        <taxon>Bacteria</taxon>
        <taxon>Pseudomonadati</taxon>
        <taxon>Bacteroidota</taxon>
        <taxon>Flavobacteriia</taxon>
        <taxon>Flavobacteriales</taxon>
        <taxon>Flavobacteriaceae</taxon>
        <taxon>Cochleicola</taxon>
    </lineage>
</organism>
<dbReference type="Gene3D" id="1.25.40.10">
    <property type="entry name" value="Tetratricopeptide repeat domain"/>
    <property type="match status" value="3"/>
</dbReference>
<evidence type="ECO:0000256" key="2">
    <source>
        <dbReference type="ARBA" id="ARBA00022803"/>
    </source>
</evidence>
<dbReference type="SMART" id="SM00028">
    <property type="entry name" value="TPR"/>
    <property type="match status" value="5"/>
</dbReference>
<protein>
    <submittedName>
        <fullName evidence="4">Uncharacterized protein</fullName>
    </submittedName>
</protein>
<dbReference type="InterPro" id="IPR011990">
    <property type="entry name" value="TPR-like_helical_dom_sf"/>
</dbReference>